<dbReference type="SUPFAM" id="SSF53244">
    <property type="entry name" value="MurD-like peptide ligases, peptide-binding domain"/>
    <property type="match status" value="1"/>
</dbReference>
<feature type="domain" description="Mur ligase N-terminal catalytic" evidence="15">
    <location>
        <begin position="4"/>
        <end position="101"/>
    </location>
</feature>
<dbReference type="NCBIfam" id="TIGR01082">
    <property type="entry name" value="murC"/>
    <property type="match status" value="1"/>
</dbReference>
<dbReference type="InterPro" id="IPR004101">
    <property type="entry name" value="Mur_ligase_C"/>
</dbReference>
<comment type="pathway">
    <text evidence="2 14">Cell wall biogenesis; peptidoglycan biosynthesis.</text>
</comment>
<evidence type="ECO:0000256" key="13">
    <source>
        <dbReference type="ARBA" id="ARBA00047833"/>
    </source>
</evidence>
<name>A0A4P6UWU1_9BACL</name>
<keyword evidence="11 14" id="KW-0131">Cell cycle</keyword>
<dbReference type="InterPro" id="IPR013221">
    <property type="entry name" value="Mur_ligase_cen"/>
</dbReference>
<dbReference type="GO" id="GO:0005737">
    <property type="term" value="C:cytoplasm"/>
    <property type="evidence" value="ECO:0007669"/>
    <property type="project" value="UniProtKB-SubCell"/>
</dbReference>
<dbReference type="Pfam" id="PF08245">
    <property type="entry name" value="Mur_ligase_M"/>
    <property type="match status" value="1"/>
</dbReference>
<evidence type="ECO:0000256" key="1">
    <source>
        <dbReference type="ARBA" id="ARBA00004496"/>
    </source>
</evidence>
<evidence type="ECO:0000256" key="2">
    <source>
        <dbReference type="ARBA" id="ARBA00004752"/>
    </source>
</evidence>
<dbReference type="Gene3D" id="3.90.190.20">
    <property type="entry name" value="Mur ligase, C-terminal domain"/>
    <property type="match status" value="1"/>
</dbReference>
<dbReference type="UniPathway" id="UPA00219"/>
<gene>
    <name evidence="14" type="primary">murC</name>
    <name evidence="18" type="ORF">DKZ56_12200</name>
</gene>
<dbReference type="Pfam" id="PF02875">
    <property type="entry name" value="Mur_ligase_C"/>
    <property type="match status" value="1"/>
</dbReference>
<evidence type="ECO:0000259" key="15">
    <source>
        <dbReference type="Pfam" id="PF01225"/>
    </source>
</evidence>
<keyword evidence="4 14" id="KW-0963">Cytoplasm</keyword>
<evidence type="ECO:0000256" key="3">
    <source>
        <dbReference type="ARBA" id="ARBA00012211"/>
    </source>
</evidence>
<organism evidence="18 19">
    <name type="scientific">Ureibacillus thermophilus</name>
    <dbReference type="NCBI Taxonomy" id="367743"/>
    <lineage>
        <taxon>Bacteria</taxon>
        <taxon>Bacillati</taxon>
        <taxon>Bacillota</taxon>
        <taxon>Bacilli</taxon>
        <taxon>Bacillales</taxon>
        <taxon>Caryophanaceae</taxon>
        <taxon>Ureibacillus</taxon>
    </lineage>
</organism>
<evidence type="ECO:0000256" key="5">
    <source>
        <dbReference type="ARBA" id="ARBA00022598"/>
    </source>
</evidence>
<dbReference type="InterPro" id="IPR036565">
    <property type="entry name" value="Mur-like_cat_sf"/>
</dbReference>
<dbReference type="Proteomes" id="UP000291151">
    <property type="component" value="Chromosome"/>
</dbReference>
<feature type="binding site" evidence="14">
    <location>
        <begin position="108"/>
        <end position="114"/>
    </location>
    <ligand>
        <name>ATP</name>
        <dbReference type="ChEBI" id="CHEBI:30616"/>
    </ligand>
</feature>
<evidence type="ECO:0000256" key="10">
    <source>
        <dbReference type="ARBA" id="ARBA00022984"/>
    </source>
</evidence>
<dbReference type="GO" id="GO:0008763">
    <property type="term" value="F:UDP-N-acetylmuramate-L-alanine ligase activity"/>
    <property type="evidence" value="ECO:0007669"/>
    <property type="project" value="UniProtKB-UniRule"/>
</dbReference>
<reference evidence="18 19" key="1">
    <citation type="submission" date="2019-02" db="EMBL/GenBank/DDBJ databases">
        <title>Ureibacillus thermophilus.</title>
        <authorList>
            <person name="Sunny J.S."/>
            <person name="Natarajan A."/>
            <person name="Saleena L.M."/>
        </authorList>
    </citation>
    <scope>NUCLEOTIDE SEQUENCE [LARGE SCALE GENOMIC DNA]</scope>
    <source>
        <strain evidence="18 19">LM102</strain>
    </source>
</reference>
<keyword evidence="19" id="KW-1185">Reference proteome</keyword>
<dbReference type="InterPro" id="IPR036615">
    <property type="entry name" value="Mur_ligase_C_dom_sf"/>
</dbReference>
<dbReference type="AlphaFoldDB" id="A0A4P6UWU1"/>
<dbReference type="InterPro" id="IPR000713">
    <property type="entry name" value="Mur_ligase_N"/>
</dbReference>
<dbReference type="SUPFAM" id="SSF53623">
    <property type="entry name" value="MurD-like peptide ligases, catalytic domain"/>
    <property type="match status" value="1"/>
</dbReference>
<dbReference type="GO" id="GO:0005524">
    <property type="term" value="F:ATP binding"/>
    <property type="evidence" value="ECO:0007669"/>
    <property type="project" value="UniProtKB-UniRule"/>
</dbReference>
<keyword evidence="5 14" id="KW-0436">Ligase</keyword>
<evidence type="ECO:0000313" key="18">
    <source>
        <dbReference type="EMBL" id="QBK26558.1"/>
    </source>
</evidence>
<protein>
    <recommendedName>
        <fullName evidence="3 14">UDP-N-acetylmuramate--L-alanine ligase</fullName>
        <ecNumber evidence="3 14">6.3.2.8</ecNumber>
    </recommendedName>
    <alternativeName>
        <fullName evidence="14">UDP-N-acetylmuramoyl-L-alanine synthetase</fullName>
    </alternativeName>
</protein>
<comment type="function">
    <text evidence="14">Cell wall formation.</text>
</comment>
<evidence type="ECO:0000313" key="19">
    <source>
        <dbReference type="Proteomes" id="UP000291151"/>
    </source>
</evidence>
<dbReference type="InterPro" id="IPR005758">
    <property type="entry name" value="UDP-N-AcMur_Ala_ligase_MurC"/>
</dbReference>
<dbReference type="Pfam" id="PF01225">
    <property type="entry name" value="Mur_ligase"/>
    <property type="match status" value="1"/>
</dbReference>
<dbReference type="Gene3D" id="3.40.50.720">
    <property type="entry name" value="NAD(P)-binding Rossmann-like Domain"/>
    <property type="match status" value="1"/>
</dbReference>
<evidence type="ECO:0000256" key="14">
    <source>
        <dbReference type="HAMAP-Rule" id="MF_00046"/>
    </source>
</evidence>
<dbReference type="PANTHER" id="PTHR43445:SF3">
    <property type="entry name" value="UDP-N-ACETYLMURAMATE--L-ALANINE LIGASE"/>
    <property type="match status" value="1"/>
</dbReference>
<dbReference type="Gene3D" id="3.40.1190.10">
    <property type="entry name" value="Mur-like, catalytic domain"/>
    <property type="match status" value="1"/>
</dbReference>
<dbReference type="KEGG" id="uth:DKZ56_12200"/>
<evidence type="ECO:0000256" key="11">
    <source>
        <dbReference type="ARBA" id="ARBA00023306"/>
    </source>
</evidence>
<keyword evidence="9 14" id="KW-0133">Cell shape</keyword>
<evidence type="ECO:0000256" key="7">
    <source>
        <dbReference type="ARBA" id="ARBA00022741"/>
    </source>
</evidence>
<keyword evidence="6 14" id="KW-0132">Cell division</keyword>
<dbReference type="GO" id="GO:0009252">
    <property type="term" value="P:peptidoglycan biosynthetic process"/>
    <property type="evidence" value="ECO:0007669"/>
    <property type="project" value="UniProtKB-UniRule"/>
</dbReference>
<evidence type="ECO:0000256" key="6">
    <source>
        <dbReference type="ARBA" id="ARBA00022618"/>
    </source>
</evidence>
<dbReference type="RefSeq" id="WP_208650248.1">
    <property type="nucleotide sequence ID" value="NZ_CP036528.1"/>
</dbReference>
<dbReference type="SUPFAM" id="SSF51984">
    <property type="entry name" value="MurCD N-terminal domain"/>
    <property type="match status" value="1"/>
</dbReference>
<dbReference type="GO" id="GO:0008360">
    <property type="term" value="P:regulation of cell shape"/>
    <property type="evidence" value="ECO:0007669"/>
    <property type="project" value="UniProtKB-KW"/>
</dbReference>
<keyword evidence="10 14" id="KW-0573">Peptidoglycan synthesis</keyword>
<dbReference type="EMBL" id="CP036528">
    <property type="protein sequence ID" value="QBK26558.1"/>
    <property type="molecule type" value="Genomic_DNA"/>
</dbReference>
<dbReference type="GO" id="GO:0071555">
    <property type="term" value="P:cell wall organization"/>
    <property type="evidence" value="ECO:0007669"/>
    <property type="project" value="UniProtKB-KW"/>
</dbReference>
<evidence type="ECO:0000256" key="4">
    <source>
        <dbReference type="ARBA" id="ARBA00022490"/>
    </source>
</evidence>
<feature type="domain" description="Mur ligase central" evidence="17">
    <location>
        <begin position="106"/>
        <end position="274"/>
    </location>
</feature>
<dbReference type="InterPro" id="IPR050061">
    <property type="entry name" value="MurCDEF_pg_biosynth"/>
</dbReference>
<proteinExistence type="inferred from homology"/>
<keyword evidence="7 14" id="KW-0547">Nucleotide-binding</keyword>
<evidence type="ECO:0000256" key="12">
    <source>
        <dbReference type="ARBA" id="ARBA00023316"/>
    </source>
</evidence>
<evidence type="ECO:0000259" key="16">
    <source>
        <dbReference type="Pfam" id="PF02875"/>
    </source>
</evidence>
<dbReference type="EC" id="6.3.2.8" evidence="3 14"/>
<dbReference type="PANTHER" id="PTHR43445">
    <property type="entry name" value="UDP-N-ACETYLMURAMATE--L-ALANINE LIGASE-RELATED"/>
    <property type="match status" value="1"/>
</dbReference>
<dbReference type="GO" id="GO:0051301">
    <property type="term" value="P:cell division"/>
    <property type="evidence" value="ECO:0007669"/>
    <property type="project" value="UniProtKB-KW"/>
</dbReference>
<comment type="similarity">
    <text evidence="14">Belongs to the MurCDEF family.</text>
</comment>
<keyword evidence="8 14" id="KW-0067">ATP-binding</keyword>
<evidence type="ECO:0000256" key="9">
    <source>
        <dbReference type="ARBA" id="ARBA00022960"/>
    </source>
</evidence>
<feature type="domain" description="Mur ligase C-terminal" evidence="16">
    <location>
        <begin position="298"/>
        <end position="416"/>
    </location>
</feature>
<sequence>MTIYHFTGIKGSGMSSLAQILFDSGETVQGSDVETYYFTEQPLRERNIKILKFDPDNIQPGMTVIAGNAFPDTHPEIVRAKELGVEVIRYHKFLGEYIKKFTSIAITGAHGKTTTTGIMSHTIGGYKPTSYLIGDGTGLGKKGAAYFVLEACEYRRHFLAYHPDYAIMTNIDFDHPDYFADIEDVFSAFQDLAMQVKKAVIACGDDENLQKIKATVPVIYYGFGERNDFIAKNIEKTTEGSSFEVYIRNEYFDRFFIPLFGDHAILNSLAVIALCHYEGVPVEMMKERLKTFHGVKRRFTETKIGNNVLVDDYAHHPTEIIATIQSARQKYPDREIVAIFQPHTFSRTEAFLEQFADSLKLADAVYLCEIFSSAREKNGKLTIEDLRALIDGSEILHTDTVEKLKKHHDAVFLFMGAGDVNKFQKAFETVLKMGA</sequence>
<keyword evidence="12 14" id="KW-0961">Cell wall biogenesis/degradation</keyword>
<evidence type="ECO:0000259" key="17">
    <source>
        <dbReference type="Pfam" id="PF08245"/>
    </source>
</evidence>
<accession>A0A4P6UWU1</accession>
<comment type="catalytic activity">
    <reaction evidence="13 14">
        <text>UDP-N-acetyl-alpha-D-muramate + L-alanine + ATP = UDP-N-acetyl-alpha-D-muramoyl-L-alanine + ADP + phosphate + H(+)</text>
        <dbReference type="Rhea" id="RHEA:23372"/>
        <dbReference type="ChEBI" id="CHEBI:15378"/>
        <dbReference type="ChEBI" id="CHEBI:30616"/>
        <dbReference type="ChEBI" id="CHEBI:43474"/>
        <dbReference type="ChEBI" id="CHEBI:57972"/>
        <dbReference type="ChEBI" id="CHEBI:70757"/>
        <dbReference type="ChEBI" id="CHEBI:83898"/>
        <dbReference type="ChEBI" id="CHEBI:456216"/>
        <dbReference type="EC" id="6.3.2.8"/>
    </reaction>
</comment>
<dbReference type="HAMAP" id="MF_00046">
    <property type="entry name" value="MurC"/>
    <property type="match status" value="1"/>
</dbReference>
<evidence type="ECO:0000256" key="8">
    <source>
        <dbReference type="ARBA" id="ARBA00022840"/>
    </source>
</evidence>
<comment type="subcellular location">
    <subcellularLocation>
        <location evidence="1 14">Cytoplasm</location>
    </subcellularLocation>
</comment>